<dbReference type="InterPro" id="IPR011604">
    <property type="entry name" value="PDDEXK-like_dom_sf"/>
</dbReference>
<dbReference type="InterPro" id="IPR051703">
    <property type="entry name" value="NF-kappa-B_Signaling_Reg"/>
</dbReference>
<dbReference type="Gene3D" id="3.90.320.10">
    <property type="match status" value="1"/>
</dbReference>
<reference evidence="2" key="1">
    <citation type="submission" date="2016-09" db="EMBL/GenBank/DDBJ databases">
        <authorList>
            <person name="Capua I."/>
            <person name="De Benedictis P."/>
            <person name="Joannis T."/>
            <person name="Lombin L.H."/>
            <person name="Cattoli G."/>
        </authorList>
    </citation>
    <scope>NUCLEOTIDE SEQUENCE</scope>
</reference>
<dbReference type="PANTHER" id="PTHR46609">
    <property type="entry name" value="EXONUCLEASE, PHAGE-TYPE/RECB, C-TERMINAL DOMAIN-CONTAINING PROTEIN"/>
    <property type="match status" value="1"/>
</dbReference>
<feature type="non-terminal residue" evidence="2">
    <location>
        <position position="1"/>
    </location>
</feature>
<proteinExistence type="evidence at transcript level"/>
<accession>A0A1E1XLC1</accession>
<reference evidence="2" key="2">
    <citation type="journal article" date="2017" name="Front. Cell. Infect. Microbiol.">
        <title>Analysis of the Salivary Gland Transcriptome of Unfed and Partially Fed Amblyomma sculptum Ticks and Descriptive Proteome of the Saliva.</title>
        <authorList>
            <person name="Esteves E."/>
            <person name="Maruyama S.R."/>
            <person name="Kawahara R."/>
            <person name="Fujita A."/>
            <person name="Martins L.A."/>
            <person name="Righi A.A."/>
            <person name="Costa F.B."/>
            <person name="Palmisano G."/>
            <person name="Labruna M.B."/>
            <person name="Sa-Nunes A."/>
            <person name="Ribeiro J.M.C."/>
            <person name="Fogaca A.C."/>
        </authorList>
    </citation>
    <scope>NUCLEOTIDE SEQUENCE</scope>
</reference>
<dbReference type="AlphaFoldDB" id="A0A1E1XLC1"/>
<feature type="non-terminal residue" evidence="2">
    <location>
        <position position="219"/>
    </location>
</feature>
<dbReference type="GO" id="GO:0006281">
    <property type="term" value="P:DNA repair"/>
    <property type="evidence" value="ECO:0007669"/>
    <property type="project" value="UniProtKB-ARBA"/>
</dbReference>
<dbReference type="SUPFAM" id="SSF52980">
    <property type="entry name" value="Restriction endonuclease-like"/>
    <property type="match status" value="1"/>
</dbReference>
<protein>
    <submittedName>
        <fullName evidence="2">Putative is4eu-1 aa</fullName>
    </submittedName>
</protein>
<organism evidence="2">
    <name type="scientific">Amblyomma sculptum</name>
    <name type="common">Tick</name>
    <dbReference type="NCBI Taxonomy" id="1581419"/>
    <lineage>
        <taxon>Eukaryota</taxon>
        <taxon>Metazoa</taxon>
        <taxon>Ecdysozoa</taxon>
        <taxon>Arthropoda</taxon>
        <taxon>Chelicerata</taxon>
        <taxon>Arachnida</taxon>
        <taxon>Acari</taxon>
        <taxon>Parasitiformes</taxon>
        <taxon>Ixodida</taxon>
        <taxon>Ixodoidea</taxon>
        <taxon>Ixodidae</taxon>
        <taxon>Amblyomminae</taxon>
        <taxon>Amblyomma</taxon>
    </lineage>
</organism>
<evidence type="ECO:0000313" key="2">
    <source>
        <dbReference type="EMBL" id="JAU00015.1"/>
    </source>
</evidence>
<evidence type="ECO:0000259" key="1">
    <source>
        <dbReference type="Pfam" id="PF09588"/>
    </source>
</evidence>
<dbReference type="EMBL" id="GFAA01003420">
    <property type="protein sequence ID" value="JAU00015.1"/>
    <property type="molecule type" value="mRNA"/>
</dbReference>
<dbReference type="Pfam" id="PF09588">
    <property type="entry name" value="YqaJ"/>
    <property type="match status" value="1"/>
</dbReference>
<name>A0A1E1XLC1_AMBSC</name>
<dbReference type="CDD" id="cd22343">
    <property type="entry name" value="PDDEXK_lambda_exonuclease-like"/>
    <property type="match status" value="1"/>
</dbReference>
<dbReference type="InterPro" id="IPR011335">
    <property type="entry name" value="Restrct_endonuc-II-like"/>
</dbReference>
<dbReference type="PANTHER" id="PTHR46609:SF8">
    <property type="entry name" value="YQAJ VIRAL RECOMBINASE DOMAIN-CONTAINING PROTEIN"/>
    <property type="match status" value="1"/>
</dbReference>
<dbReference type="InterPro" id="IPR019080">
    <property type="entry name" value="YqaJ_viral_recombinase"/>
</dbReference>
<sequence length="219" mass="25295">VSHDEALQISAQTRCQTNTKWHRERKIRITGSKCHSYFTFIPKDNNTWEMKVARMMSESFRGNNATKYGKASESKVVEAYSCSSSSTVERMGFIVHPSVPWLGYSPDGIIFKKGEPAILIEIKSPVLGKTRKAAELVAEKKLPYIKKENENFVLNCRHSYYSQVQLGMFLLNLRTTHFRVFSQMEPLTITVHRCDEHIDRLVRKLQFVYFKCLLPRLAG</sequence>
<feature type="domain" description="YqaJ viral recombinase" evidence="1">
    <location>
        <begin position="20"/>
        <end position="168"/>
    </location>
</feature>